<comment type="function">
    <text evidence="6">Involved in the retrieval of endoplasmic reticulum membrane proteins from the early Golgi compartment.</text>
</comment>
<dbReference type="Proteomes" id="UP000095287">
    <property type="component" value="Unplaced"/>
</dbReference>
<evidence type="ECO:0000256" key="5">
    <source>
        <dbReference type="ARBA" id="ARBA00023136"/>
    </source>
</evidence>
<dbReference type="Pfam" id="PF03248">
    <property type="entry name" value="Rer1"/>
    <property type="match status" value="1"/>
</dbReference>
<keyword evidence="3 7" id="KW-0812">Transmembrane</keyword>
<sequence length="181" mass="21240">MDDSDLRDKASVVSRLFSSLAVKYQYYLDCLTPYTTVRWAIAIISIFAFTVRIFTIQGFYLVTYGLFIYCLKMCEDFLTPRVDPVLDFDGEDGGPSLLPKSNNEEFRPFMRRLPEFKFWLSIMKSTLLAFTCTFTDIPLLKIFDGPFFWPILVMYFFVFFFLVIKRHITKHGITKSVMIEV</sequence>
<evidence type="ECO:0000256" key="6">
    <source>
        <dbReference type="PIRNR" id="PIRNR016013"/>
    </source>
</evidence>
<dbReference type="GO" id="GO:0000139">
    <property type="term" value="C:Golgi membrane"/>
    <property type="evidence" value="ECO:0007669"/>
    <property type="project" value="TreeGrafter"/>
</dbReference>
<dbReference type="GO" id="GO:0006890">
    <property type="term" value="P:retrograde vesicle-mediated transport, Golgi to endoplasmic reticulum"/>
    <property type="evidence" value="ECO:0007669"/>
    <property type="project" value="TreeGrafter"/>
</dbReference>
<proteinExistence type="inferred from homology"/>
<dbReference type="AlphaFoldDB" id="A0A1I8AVZ8"/>
<dbReference type="WBParaSite" id="L893_g9771.t1">
    <property type="protein sequence ID" value="L893_g9771.t1"/>
    <property type="gene ID" value="L893_g9771"/>
</dbReference>
<dbReference type="PANTHER" id="PTHR10743">
    <property type="entry name" value="PROTEIN RER1"/>
    <property type="match status" value="1"/>
</dbReference>
<dbReference type="PANTHER" id="PTHR10743:SF0">
    <property type="entry name" value="PROTEIN RER1"/>
    <property type="match status" value="1"/>
</dbReference>
<dbReference type="InterPro" id="IPR004932">
    <property type="entry name" value="Rer1"/>
</dbReference>
<dbReference type="GO" id="GO:0006621">
    <property type="term" value="P:protein retention in ER lumen"/>
    <property type="evidence" value="ECO:0007669"/>
    <property type="project" value="TreeGrafter"/>
</dbReference>
<keyword evidence="4 7" id="KW-1133">Transmembrane helix</keyword>
<keyword evidence="5 6" id="KW-0472">Membrane</keyword>
<dbReference type="PIRSF" id="PIRSF016013">
    <property type="entry name" value="AtER_Rer1p"/>
    <property type="match status" value="1"/>
</dbReference>
<feature type="transmembrane region" description="Helical" evidence="7">
    <location>
        <begin position="39"/>
        <end position="71"/>
    </location>
</feature>
<comment type="subcellular location">
    <subcellularLocation>
        <location evidence="1">Membrane</location>
        <topology evidence="1">Multi-pass membrane protein</topology>
    </subcellularLocation>
</comment>
<evidence type="ECO:0000256" key="2">
    <source>
        <dbReference type="ARBA" id="ARBA00006070"/>
    </source>
</evidence>
<protein>
    <recommendedName>
        <fullName evidence="6">Protein RER1</fullName>
    </recommendedName>
</protein>
<evidence type="ECO:0000256" key="4">
    <source>
        <dbReference type="ARBA" id="ARBA00022989"/>
    </source>
</evidence>
<reference evidence="9" key="1">
    <citation type="submission" date="2016-11" db="UniProtKB">
        <authorList>
            <consortium name="WormBaseParasite"/>
        </authorList>
    </citation>
    <scope>IDENTIFICATION</scope>
</reference>
<evidence type="ECO:0000313" key="8">
    <source>
        <dbReference type="Proteomes" id="UP000095287"/>
    </source>
</evidence>
<comment type="similarity">
    <text evidence="2 6">Belongs to the RER1 family.</text>
</comment>
<evidence type="ECO:0000313" key="9">
    <source>
        <dbReference type="WBParaSite" id="L893_g9771.t1"/>
    </source>
</evidence>
<name>A0A1I8AVZ8_9BILA</name>
<keyword evidence="8" id="KW-1185">Reference proteome</keyword>
<evidence type="ECO:0000256" key="3">
    <source>
        <dbReference type="ARBA" id="ARBA00022692"/>
    </source>
</evidence>
<evidence type="ECO:0000256" key="7">
    <source>
        <dbReference type="SAM" id="Phobius"/>
    </source>
</evidence>
<organism evidence="8 9">
    <name type="scientific">Steinernema glaseri</name>
    <dbReference type="NCBI Taxonomy" id="37863"/>
    <lineage>
        <taxon>Eukaryota</taxon>
        <taxon>Metazoa</taxon>
        <taxon>Ecdysozoa</taxon>
        <taxon>Nematoda</taxon>
        <taxon>Chromadorea</taxon>
        <taxon>Rhabditida</taxon>
        <taxon>Tylenchina</taxon>
        <taxon>Panagrolaimomorpha</taxon>
        <taxon>Strongyloidoidea</taxon>
        <taxon>Steinernematidae</taxon>
        <taxon>Steinernema</taxon>
    </lineage>
</organism>
<feature type="transmembrane region" description="Helical" evidence="7">
    <location>
        <begin position="146"/>
        <end position="164"/>
    </location>
</feature>
<accession>A0A1I8AVZ8</accession>
<feature type="transmembrane region" description="Helical" evidence="7">
    <location>
        <begin position="118"/>
        <end position="140"/>
    </location>
</feature>
<evidence type="ECO:0000256" key="1">
    <source>
        <dbReference type="ARBA" id="ARBA00004141"/>
    </source>
</evidence>
<dbReference type="GO" id="GO:0005783">
    <property type="term" value="C:endoplasmic reticulum"/>
    <property type="evidence" value="ECO:0007669"/>
    <property type="project" value="GOC"/>
</dbReference>